<evidence type="ECO:0000313" key="2">
    <source>
        <dbReference type="EMBL" id="KAJ8028535.1"/>
    </source>
</evidence>
<dbReference type="InterPro" id="IPR011989">
    <property type="entry name" value="ARM-like"/>
</dbReference>
<dbReference type="Pfam" id="PF08569">
    <property type="entry name" value="Mo25"/>
    <property type="match status" value="1"/>
</dbReference>
<gene>
    <name evidence="2" type="ORF">HOLleu_30798</name>
</gene>
<dbReference type="OrthoDB" id="609103at2759"/>
<comment type="similarity">
    <text evidence="1">Belongs to the Mo25 family.</text>
</comment>
<dbReference type="AlphaFoldDB" id="A0A9Q1BL79"/>
<dbReference type="SUPFAM" id="SSF48371">
    <property type="entry name" value="ARM repeat"/>
    <property type="match status" value="1"/>
</dbReference>
<keyword evidence="3" id="KW-1185">Reference proteome</keyword>
<evidence type="ECO:0000313" key="3">
    <source>
        <dbReference type="Proteomes" id="UP001152320"/>
    </source>
</evidence>
<sequence length="284" mass="33475">MRVILCGSRDQEPQAEQMSTLAQEFYHFNLFLQVVNNLRILDSEAVEDVLEIFKSLLKRAIGPRTPTLDYISNKTEVLFILLKGYENHEVALKSGLLLRECIRYEPLAKIILKPPQFYDFFTYLEMPTHEIVSDVFSTFKDLLTRHKALCSCFLEENYQQFFSRYKGLMDSSNGFIKKQSVKLLGELLLNRHNFVMMTRYINNPENLKLVMNLLRDKDDEVQFEAFHVFKIFVANPNKAQAIFDVLEKDKNKLLDLINQFHTHRTEDEQFNDEKNYLIAQIQEL</sequence>
<evidence type="ECO:0000256" key="1">
    <source>
        <dbReference type="ARBA" id="ARBA00011012"/>
    </source>
</evidence>
<dbReference type="InterPro" id="IPR013878">
    <property type="entry name" value="Mo25"/>
</dbReference>
<proteinExistence type="inferred from homology"/>
<reference evidence="2" key="1">
    <citation type="submission" date="2021-10" db="EMBL/GenBank/DDBJ databases">
        <title>Tropical sea cucumber genome reveals ecological adaptation and Cuvierian tubules defense mechanism.</title>
        <authorList>
            <person name="Chen T."/>
        </authorList>
    </citation>
    <scope>NUCLEOTIDE SEQUENCE</scope>
    <source>
        <strain evidence="2">Nanhai2018</strain>
        <tissue evidence="2">Muscle</tissue>
    </source>
</reference>
<organism evidence="2 3">
    <name type="scientific">Holothuria leucospilota</name>
    <name type="common">Black long sea cucumber</name>
    <name type="synonym">Mertensiothuria leucospilota</name>
    <dbReference type="NCBI Taxonomy" id="206669"/>
    <lineage>
        <taxon>Eukaryota</taxon>
        <taxon>Metazoa</taxon>
        <taxon>Echinodermata</taxon>
        <taxon>Eleutherozoa</taxon>
        <taxon>Echinozoa</taxon>
        <taxon>Holothuroidea</taxon>
        <taxon>Aspidochirotacea</taxon>
        <taxon>Aspidochirotida</taxon>
        <taxon>Holothuriidae</taxon>
        <taxon>Holothuria</taxon>
    </lineage>
</organism>
<dbReference type="GO" id="GO:0035556">
    <property type="term" value="P:intracellular signal transduction"/>
    <property type="evidence" value="ECO:0007669"/>
    <property type="project" value="TreeGrafter"/>
</dbReference>
<dbReference type="GO" id="GO:0043539">
    <property type="term" value="F:protein serine/threonine kinase activator activity"/>
    <property type="evidence" value="ECO:0007669"/>
    <property type="project" value="TreeGrafter"/>
</dbReference>
<dbReference type="Gene3D" id="1.25.10.10">
    <property type="entry name" value="Leucine-rich Repeat Variant"/>
    <property type="match status" value="1"/>
</dbReference>
<name>A0A9Q1BL79_HOLLE</name>
<accession>A0A9Q1BL79</accession>
<dbReference type="InterPro" id="IPR016024">
    <property type="entry name" value="ARM-type_fold"/>
</dbReference>
<dbReference type="EMBL" id="JAIZAY010000015">
    <property type="protein sequence ID" value="KAJ8028535.1"/>
    <property type="molecule type" value="Genomic_DNA"/>
</dbReference>
<dbReference type="PANTHER" id="PTHR10182">
    <property type="entry name" value="CALCIUM-BINDING PROTEIN 39-RELATED"/>
    <property type="match status" value="1"/>
</dbReference>
<protein>
    <submittedName>
        <fullName evidence="2">Calcium-binding protein 39-like</fullName>
    </submittedName>
</protein>
<comment type="caution">
    <text evidence="2">The sequence shown here is derived from an EMBL/GenBank/DDBJ whole genome shotgun (WGS) entry which is preliminary data.</text>
</comment>
<dbReference type="Proteomes" id="UP001152320">
    <property type="component" value="Chromosome 15"/>
</dbReference>
<dbReference type="PANTHER" id="PTHR10182:SF3">
    <property type="entry name" value="PROTEIN MO25"/>
    <property type="match status" value="1"/>
</dbReference>